<gene>
    <name evidence="1" type="ORF">C450_05860</name>
</gene>
<dbReference type="EMBL" id="AOME01000027">
    <property type="protein sequence ID" value="EMA54557.1"/>
    <property type="molecule type" value="Genomic_DNA"/>
</dbReference>
<organism evidence="1 2">
    <name type="scientific">Halococcus salifodinae DSM 8989</name>
    <dbReference type="NCBI Taxonomy" id="1227456"/>
    <lineage>
        <taxon>Archaea</taxon>
        <taxon>Methanobacteriati</taxon>
        <taxon>Methanobacteriota</taxon>
        <taxon>Stenosarchaea group</taxon>
        <taxon>Halobacteria</taxon>
        <taxon>Halobacteriales</taxon>
        <taxon>Halococcaceae</taxon>
        <taxon>Halococcus</taxon>
    </lineage>
</organism>
<sequence>MEWMWRQRATVDEIDAQPVLDWFDLGRISFDIVNVVGMRYGERTGREIKRWQAFVCRLDLL</sequence>
<dbReference type="AlphaFoldDB" id="M0N9E2"/>
<comment type="caution">
    <text evidence="1">The sequence shown here is derived from an EMBL/GenBank/DDBJ whole genome shotgun (WGS) entry which is preliminary data.</text>
</comment>
<keyword evidence="2" id="KW-1185">Reference proteome</keyword>
<dbReference type="PATRIC" id="fig|1227456.3.peg.1183"/>
<name>M0N9E2_9EURY</name>
<accession>M0N9E2</accession>
<dbReference type="Proteomes" id="UP000011625">
    <property type="component" value="Unassembled WGS sequence"/>
</dbReference>
<reference evidence="1 2" key="1">
    <citation type="journal article" date="2014" name="PLoS Genet.">
        <title>Phylogenetically driven sequencing of extremely halophilic archaea reveals strategies for static and dynamic osmo-response.</title>
        <authorList>
            <person name="Becker E.A."/>
            <person name="Seitzer P.M."/>
            <person name="Tritt A."/>
            <person name="Larsen D."/>
            <person name="Krusor M."/>
            <person name="Yao A.I."/>
            <person name="Wu D."/>
            <person name="Madern D."/>
            <person name="Eisen J.A."/>
            <person name="Darling A.E."/>
            <person name="Facciotti M.T."/>
        </authorList>
    </citation>
    <scope>NUCLEOTIDE SEQUENCE [LARGE SCALE GENOMIC DNA]</scope>
    <source>
        <strain evidence="1 2">DSM 8989</strain>
    </source>
</reference>
<proteinExistence type="predicted"/>
<evidence type="ECO:0000313" key="2">
    <source>
        <dbReference type="Proteomes" id="UP000011625"/>
    </source>
</evidence>
<evidence type="ECO:0000313" key="1">
    <source>
        <dbReference type="EMBL" id="EMA54557.1"/>
    </source>
</evidence>
<protein>
    <submittedName>
        <fullName evidence="1">Uncharacterized protein</fullName>
    </submittedName>
</protein>